<feature type="transmembrane region" description="Helical" evidence="12">
    <location>
        <begin position="140"/>
        <end position="164"/>
    </location>
</feature>
<dbReference type="eggNOG" id="COG0501">
    <property type="taxonomic scope" value="Bacteria"/>
</dbReference>
<dbReference type="PANTHER" id="PTHR43221">
    <property type="entry name" value="PROTEASE HTPX"/>
    <property type="match status" value="1"/>
</dbReference>
<evidence type="ECO:0000259" key="13">
    <source>
        <dbReference type="Pfam" id="PF01435"/>
    </source>
</evidence>
<dbReference type="RefSeq" id="WP_025413449.1">
    <property type="nucleotide sequence ID" value="NZ_CP007128.1"/>
</dbReference>
<keyword evidence="3 12" id="KW-1003">Cell membrane</keyword>
<feature type="domain" description="Peptidase M48" evidence="13">
    <location>
        <begin position="65"/>
        <end position="276"/>
    </location>
</feature>
<dbReference type="EC" id="3.4.24.-" evidence="12"/>
<dbReference type="InParanoid" id="W0RR16"/>
<feature type="binding site" evidence="12">
    <location>
        <position position="201"/>
    </location>
    <ligand>
        <name>Zn(2+)</name>
        <dbReference type="ChEBI" id="CHEBI:29105"/>
        <note>catalytic</note>
    </ligand>
</feature>
<dbReference type="HAMAP" id="MF_00188">
    <property type="entry name" value="Pept_M48_protease_HtpX"/>
    <property type="match status" value="1"/>
</dbReference>
<protein>
    <recommendedName>
        <fullName evidence="12">Protease HtpX homolog</fullName>
        <ecNumber evidence="12">3.4.24.-</ecNumber>
    </recommendedName>
</protein>
<organism evidence="14 15">
    <name type="scientific">Gemmatirosa kalamazoonensis</name>
    <dbReference type="NCBI Taxonomy" id="861299"/>
    <lineage>
        <taxon>Bacteria</taxon>
        <taxon>Pseudomonadati</taxon>
        <taxon>Gemmatimonadota</taxon>
        <taxon>Gemmatimonadia</taxon>
        <taxon>Gemmatimonadales</taxon>
        <taxon>Gemmatimonadaceae</taxon>
        <taxon>Gemmatirosa</taxon>
    </lineage>
</organism>
<comment type="cofactor">
    <cofactor evidence="12">
        <name>Zn(2+)</name>
        <dbReference type="ChEBI" id="CHEBI:29105"/>
    </cofactor>
    <text evidence="12">Binds 1 zinc ion per subunit.</text>
</comment>
<keyword evidence="11 12" id="KW-0472">Membrane</keyword>
<keyword evidence="15" id="KW-1185">Reference proteome</keyword>
<gene>
    <name evidence="12" type="primary">htpX</name>
    <name evidence="14" type="ORF">J421_4481</name>
</gene>
<keyword evidence="9 12" id="KW-1133">Transmembrane helix</keyword>
<dbReference type="GO" id="GO:0008270">
    <property type="term" value="F:zinc ion binding"/>
    <property type="evidence" value="ECO:0007669"/>
    <property type="project" value="UniProtKB-UniRule"/>
</dbReference>
<evidence type="ECO:0000313" key="14">
    <source>
        <dbReference type="EMBL" id="AHG92018.1"/>
    </source>
</evidence>
<dbReference type="CDD" id="cd07336">
    <property type="entry name" value="M48B_HtpX_like"/>
    <property type="match status" value="1"/>
</dbReference>
<keyword evidence="7 12" id="KW-0378">Hydrolase</keyword>
<dbReference type="InterPro" id="IPR022919">
    <property type="entry name" value="Pept_M48_protease_HtpX"/>
</dbReference>
<keyword evidence="10 12" id="KW-0482">Metalloprotease</keyword>
<evidence type="ECO:0000256" key="10">
    <source>
        <dbReference type="ARBA" id="ARBA00023049"/>
    </source>
</evidence>
<proteinExistence type="inferred from homology"/>
<dbReference type="KEGG" id="gba:J421_4481"/>
<dbReference type="GO" id="GO:0006508">
    <property type="term" value="P:proteolysis"/>
    <property type="evidence" value="ECO:0007669"/>
    <property type="project" value="UniProtKB-KW"/>
</dbReference>
<dbReference type="GO" id="GO:0004222">
    <property type="term" value="F:metalloendopeptidase activity"/>
    <property type="evidence" value="ECO:0007669"/>
    <property type="project" value="UniProtKB-UniRule"/>
</dbReference>
<evidence type="ECO:0000256" key="2">
    <source>
        <dbReference type="ARBA" id="ARBA00009779"/>
    </source>
</evidence>
<feature type="transmembrane region" description="Helical" evidence="12">
    <location>
        <begin position="30"/>
        <end position="47"/>
    </location>
</feature>
<dbReference type="GO" id="GO:0005886">
    <property type="term" value="C:plasma membrane"/>
    <property type="evidence" value="ECO:0007669"/>
    <property type="project" value="UniProtKB-SubCell"/>
</dbReference>
<sequence>MNNVKVFVLMAGLSALVVAIGGAIGGSTGAAIALALSAVMNFVAYYGSSSMVLRAYGARVVGASEAPELYAMVDRLRQRAGLPMPTVAIAPHAQPNAFATGRDPEHAVVCVTEGIVRLVSRDELEGVIAHELAHIKNRDMLLQTIAATMAGAVANLAQFGFLFGGARDEDGESHPIAGLLTMLLAPIAAMLIQFAISRQREFKADAVGAEISGRPLSLANALQKLELGAHRIPMQVSPAVAPLAQVNPLAFAGGGIAKLFSTHPPTAERVARLTAMAA</sequence>
<accession>W0RR16</accession>
<dbReference type="AlphaFoldDB" id="W0RR16"/>
<dbReference type="Proteomes" id="UP000019151">
    <property type="component" value="Chromosome"/>
</dbReference>
<comment type="subcellular location">
    <subcellularLocation>
        <location evidence="1 12">Cell membrane</location>
        <topology evidence="1 12">Multi-pass membrane protein</topology>
    </subcellularLocation>
</comment>
<feature type="binding site" evidence="12">
    <location>
        <position position="130"/>
    </location>
    <ligand>
        <name>Zn(2+)</name>
        <dbReference type="ChEBI" id="CHEBI:29105"/>
        <note>catalytic</note>
    </ligand>
</feature>
<evidence type="ECO:0000256" key="3">
    <source>
        <dbReference type="ARBA" id="ARBA00022475"/>
    </source>
</evidence>
<evidence type="ECO:0000256" key="7">
    <source>
        <dbReference type="ARBA" id="ARBA00022801"/>
    </source>
</evidence>
<feature type="transmembrane region" description="Helical" evidence="12">
    <location>
        <begin position="176"/>
        <end position="196"/>
    </location>
</feature>
<dbReference type="HOGENOM" id="CLU_042266_3_0_0"/>
<evidence type="ECO:0000313" key="15">
    <source>
        <dbReference type="Proteomes" id="UP000019151"/>
    </source>
</evidence>
<feature type="transmembrane region" description="Helical" evidence="12">
    <location>
        <begin position="7"/>
        <end position="24"/>
    </location>
</feature>
<name>W0RR16_9BACT</name>
<keyword evidence="4 12" id="KW-0645">Protease</keyword>
<evidence type="ECO:0000256" key="6">
    <source>
        <dbReference type="ARBA" id="ARBA00022723"/>
    </source>
</evidence>
<evidence type="ECO:0000256" key="11">
    <source>
        <dbReference type="ARBA" id="ARBA00023136"/>
    </source>
</evidence>
<dbReference type="EMBL" id="CP007128">
    <property type="protein sequence ID" value="AHG92018.1"/>
    <property type="molecule type" value="Genomic_DNA"/>
</dbReference>
<keyword evidence="6 12" id="KW-0479">Metal-binding</keyword>
<dbReference type="OrthoDB" id="15218at2"/>
<comment type="similarity">
    <text evidence="2 12">Belongs to the peptidase M48B family.</text>
</comment>
<keyword evidence="8 12" id="KW-0862">Zinc</keyword>
<dbReference type="InterPro" id="IPR050083">
    <property type="entry name" value="HtpX_protease"/>
</dbReference>
<feature type="binding site" evidence="12">
    <location>
        <position position="134"/>
    </location>
    <ligand>
        <name>Zn(2+)</name>
        <dbReference type="ChEBI" id="CHEBI:29105"/>
        <note>catalytic</note>
    </ligand>
</feature>
<evidence type="ECO:0000256" key="12">
    <source>
        <dbReference type="HAMAP-Rule" id="MF_00188"/>
    </source>
</evidence>
<keyword evidence="5 12" id="KW-0812">Transmembrane</keyword>
<reference evidence="14 15" key="1">
    <citation type="journal article" date="2014" name="Genome Announc.">
        <title>Genome Sequence and Methylome of Soil Bacterium Gemmatirosa kalamazoonensis KBS708T, a Member of the Rarely Cultivated Gemmatimonadetes Phylum.</title>
        <authorList>
            <person name="Debruyn J.M."/>
            <person name="Radosevich M."/>
            <person name="Wommack K.E."/>
            <person name="Polson S.W."/>
            <person name="Hauser L.J."/>
            <person name="Fawaz M.N."/>
            <person name="Korlach J."/>
            <person name="Tsai Y.C."/>
        </authorList>
    </citation>
    <scope>NUCLEOTIDE SEQUENCE [LARGE SCALE GENOMIC DNA]</scope>
    <source>
        <strain evidence="14 15">KBS708</strain>
    </source>
</reference>
<dbReference type="Pfam" id="PF01435">
    <property type="entry name" value="Peptidase_M48"/>
    <property type="match status" value="1"/>
</dbReference>
<dbReference type="STRING" id="861299.J421_4481"/>
<dbReference type="PATRIC" id="fig|861299.3.peg.4536"/>
<dbReference type="Gene3D" id="3.30.2010.10">
    <property type="entry name" value="Metalloproteases ('zincins'), catalytic domain"/>
    <property type="match status" value="1"/>
</dbReference>
<evidence type="ECO:0000256" key="4">
    <source>
        <dbReference type="ARBA" id="ARBA00022670"/>
    </source>
</evidence>
<dbReference type="InterPro" id="IPR001915">
    <property type="entry name" value="Peptidase_M48"/>
</dbReference>
<evidence type="ECO:0000256" key="9">
    <source>
        <dbReference type="ARBA" id="ARBA00022989"/>
    </source>
</evidence>
<dbReference type="PANTHER" id="PTHR43221:SF1">
    <property type="entry name" value="PROTEASE HTPX"/>
    <property type="match status" value="1"/>
</dbReference>
<evidence type="ECO:0000256" key="5">
    <source>
        <dbReference type="ARBA" id="ARBA00022692"/>
    </source>
</evidence>
<feature type="active site" evidence="12">
    <location>
        <position position="131"/>
    </location>
</feature>
<evidence type="ECO:0000256" key="1">
    <source>
        <dbReference type="ARBA" id="ARBA00004651"/>
    </source>
</evidence>
<dbReference type="FunCoup" id="W0RR16">
    <property type="interactions" value="205"/>
</dbReference>
<evidence type="ECO:0000256" key="8">
    <source>
        <dbReference type="ARBA" id="ARBA00022833"/>
    </source>
</evidence>